<dbReference type="OrthoDB" id="4078873at2759"/>
<comment type="caution">
    <text evidence="1">The sequence shown here is derived from an EMBL/GenBank/DDBJ whole genome shotgun (WGS) entry which is preliminary data.</text>
</comment>
<organism evidence="1 2">
    <name type="scientific">Penicillium salamii</name>
    <dbReference type="NCBI Taxonomy" id="1612424"/>
    <lineage>
        <taxon>Eukaryota</taxon>
        <taxon>Fungi</taxon>
        <taxon>Dikarya</taxon>
        <taxon>Ascomycota</taxon>
        <taxon>Pezizomycotina</taxon>
        <taxon>Eurotiomycetes</taxon>
        <taxon>Eurotiomycetidae</taxon>
        <taxon>Eurotiales</taxon>
        <taxon>Aspergillaceae</taxon>
        <taxon>Penicillium</taxon>
    </lineage>
</organism>
<protein>
    <submittedName>
        <fullName evidence="1">Uncharacterized protein</fullName>
    </submittedName>
</protein>
<dbReference type="AlphaFoldDB" id="A0A9W4NTW0"/>
<evidence type="ECO:0000313" key="2">
    <source>
        <dbReference type="Proteomes" id="UP001152592"/>
    </source>
</evidence>
<dbReference type="EMBL" id="CAJVPD010000265">
    <property type="protein sequence ID" value="CAG8410231.1"/>
    <property type="molecule type" value="Genomic_DNA"/>
</dbReference>
<accession>A0A9W4NTW0</accession>
<dbReference type="Proteomes" id="UP001152592">
    <property type="component" value="Unassembled WGS sequence"/>
</dbReference>
<name>A0A9W4NTW0_9EURO</name>
<gene>
    <name evidence="1" type="ORF">PSALAMII_LOCUS8614</name>
</gene>
<evidence type="ECO:0000313" key="1">
    <source>
        <dbReference type="EMBL" id="CAG8410231.1"/>
    </source>
</evidence>
<sequence length="208" mass="24253">MAEQSLPAVAVPGMAPRRRLKYQWNRSTQPHPISQRRLSTLKLLETEASYIAAIKAGLDDAHPTRRFSDMEYRKEIAPYAARVRSAQLTLRVLKRQRHVLEEDLSETVAVEKHSSGDTEYRDGRLLLERAYSDMVLTRVMKGERDRRSGRFEQSTFKKEVERYYSTVHECREKVWCHVLGDVHFQRVRQSCTYHSKKVGPGITCSFIR</sequence>
<reference evidence="1" key="1">
    <citation type="submission" date="2021-07" db="EMBL/GenBank/DDBJ databases">
        <authorList>
            <person name="Branca A.L. A."/>
        </authorList>
    </citation>
    <scope>NUCLEOTIDE SEQUENCE</scope>
</reference>
<proteinExistence type="predicted"/>